<organism evidence="11">
    <name type="scientific">Campoletis chlorideae</name>
    <dbReference type="NCBI Taxonomy" id="219166"/>
    <lineage>
        <taxon>Eukaryota</taxon>
        <taxon>Metazoa</taxon>
        <taxon>Ecdysozoa</taxon>
        <taxon>Arthropoda</taxon>
        <taxon>Hexapoda</taxon>
        <taxon>Insecta</taxon>
        <taxon>Pterygota</taxon>
        <taxon>Neoptera</taxon>
        <taxon>Endopterygota</taxon>
        <taxon>Hymenoptera</taxon>
        <taxon>Apocrita</taxon>
        <taxon>Ichneumonoidea</taxon>
        <taxon>Ichneumonidae</taxon>
        <taxon>Campopleginae</taxon>
        <taxon>Dusona group</taxon>
        <taxon>Campoletis</taxon>
    </lineage>
</organism>
<evidence type="ECO:0000256" key="5">
    <source>
        <dbReference type="ARBA" id="ARBA00022725"/>
    </source>
</evidence>
<dbReference type="GO" id="GO:0005549">
    <property type="term" value="F:odorant binding"/>
    <property type="evidence" value="ECO:0007669"/>
    <property type="project" value="InterPro"/>
</dbReference>
<keyword evidence="9 10" id="KW-0807">Transducer</keyword>
<dbReference type="Pfam" id="PF02949">
    <property type="entry name" value="7tm_6"/>
    <property type="match status" value="1"/>
</dbReference>
<reference evidence="11" key="2">
    <citation type="submission" date="2018-01" db="EMBL/GenBank/DDBJ databases">
        <authorList>
            <person name="Gaut B.S."/>
            <person name="Morton B.R."/>
            <person name="Clegg M.T."/>
            <person name="Duvall M.R."/>
        </authorList>
    </citation>
    <scope>NUCLEOTIDE SEQUENCE</scope>
    <source>
        <strain evidence="11">CchlOR12</strain>
    </source>
</reference>
<keyword evidence="6 10" id="KW-1133">Transmembrane helix</keyword>
<evidence type="ECO:0000256" key="7">
    <source>
        <dbReference type="ARBA" id="ARBA00023136"/>
    </source>
</evidence>
<evidence type="ECO:0000313" key="11">
    <source>
        <dbReference type="EMBL" id="AXM05134.1"/>
    </source>
</evidence>
<evidence type="ECO:0000256" key="4">
    <source>
        <dbReference type="ARBA" id="ARBA00022692"/>
    </source>
</evidence>
<reference evidence="11" key="1">
    <citation type="journal article" date="2018" name="Insect Mol. Biol.">
        <title>An odorant receptor mediates the attractiveness of cis-jasmone to Campoletis chlorideae, the endoparasitoid of Helicoverpa armigera.</title>
        <authorList>
            <person name="Sun Y.L."/>
            <person name="Dong J.F."/>
            <person name="Ning C."/>
            <person name="Ding P.P."/>
            <person name="Huang L.Q."/>
            <person name="Sun J.G."/>
            <person name="Wang C.Z."/>
        </authorList>
    </citation>
    <scope>NUCLEOTIDE SEQUENCE</scope>
    <source>
        <strain evidence="11">CchlOR12</strain>
    </source>
</reference>
<evidence type="ECO:0000256" key="1">
    <source>
        <dbReference type="ARBA" id="ARBA00004651"/>
    </source>
</evidence>
<feature type="transmembrane region" description="Helical" evidence="10">
    <location>
        <begin position="70"/>
        <end position="90"/>
    </location>
</feature>
<evidence type="ECO:0000256" key="10">
    <source>
        <dbReference type="RuleBase" id="RU351113"/>
    </source>
</evidence>
<dbReference type="GO" id="GO:0005886">
    <property type="term" value="C:plasma membrane"/>
    <property type="evidence" value="ECO:0007669"/>
    <property type="project" value="UniProtKB-SubCell"/>
</dbReference>
<comment type="caution">
    <text evidence="10">Lacks conserved residue(s) required for the propagation of feature annotation.</text>
</comment>
<proteinExistence type="evidence at transcript level"/>
<keyword evidence="3 10" id="KW-0716">Sensory transduction</keyword>
<keyword evidence="7 10" id="KW-0472">Membrane</keyword>
<protein>
    <recommendedName>
        <fullName evidence="10">Odorant receptor</fullName>
    </recommendedName>
</protein>
<evidence type="ECO:0000256" key="9">
    <source>
        <dbReference type="ARBA" id="ARBA00023224"/>
    </source>
</evidence>
<accession>A0A346D3W4</accession>
<comment type="subcellular location">
    <subcellularLocation>
        <location evidence="1 10">Cell membrane</location>
        <topology evidence="1 10">Multi-pass membrane protein</topology>
    </subcellularLocation>
</comment>
<evidence type="ECO:0000256" key="8">
    <source>
        <dbReference type="ARBA" id="ARBA00023170"/>
    </source>
</evidence>
<dbReference type="AlphaFoldDB" id="A0A346D3W4"/>
<dbReference type="InterPro" id="IPR004117">
    <property type="entry name" value="7tm6_olfct_rcpt"/>
</dbReference>
<dbReference type="PANTHER" id="PTHR21137">
    <property type="entry name" value="ODORANT RECEPTOR"/>
    <property type="match status" value="1"/>
</dbReference>
<evidence type="ECO:0000256" key="6">
    <source>
        <dbReference type="ARBA" id="ARBA00022989"/>
    </source>
</evidence>
<keyword evidence="2" id="KW-1003">Cell membrane</keyword>
<keyword evidence="4 10" id="KW-0812">Transmembrane</keyword>
<keyword evidence="8 10" id="KW-0675">Receptor</keyword>
<dbReference type="PANTHER" id="PTHR21137:SF35">
    <property type="entry name" value="ODORANT RECEPTOR 19A-RELATED"/>
    <property type="match status" value="1"/>
</dbReference>
<evidence type="ECO:0000256" key="2">
    <source>
        <dbReference type="ARBA" id="ARBA00022475"/>
    </source>
</evidence>
<dbReference type="GO" id="GO:0004984">
    <property type="term" value="F:olfactory receptor activity"/>
    <property type="evidence" value="ECO:0007669"/>
    <property type="project" value="InterPro"/>
</dbReference>
<keyword evidence="5 10" id="KW-0552">Olfaction</keyword>
<feature type="transmembrane region" description="Helical" evidence="10">
    <location>
        <begin position="179"/>
        <end position="206"/>
    </location>
</feature>
<comment type="similarity">
    <text evidence="10">Belongs to the insect chemoreceptor superfamily. Heteromeric odorant receptor channel (TC 1.A.69) family.</text>
</comment>
<sequence length="428" mass="48485">MDTRRVAAHREILNANISALRYFGLWTPFPESSGIFKLFYTFYNKIMIALMCTFAGTIVADLCVNYRDLMIVTDDGCFIAGVSVVIFKLFNFQLRRERIENLINAIHKPVEILRCSSDRAVVELVKNFVLYEKTTVYFLSCLGGFLVVAVVLFVPTENGSMPIRAKYPFDSTIQPMHEIAFFIQASAVTTTIVAIMAMDTIVIGFCRFTHLQLKVLASNYTNCRNSSSERGCLELPKDNLATSFFRPDEDFVIRSFVPFDPEEINEPEDNFTKRFRTCVKHHQRLIKIVDDINELFGSSMLVQLCASSSMICLTGFQAVLGAKESENLMKFAVYLGAAFSQLLCWCWFGNKLIYQSDSLATSQWFSGWEDENDISPVAVLIIVSLIRTRRSMSLTAGSFYTMSMETFIAILKSSYSFFALLTTVNEEA</sequence>
<feature type="transmembrane region" description="Helical" evidence="10">
    <location>
        <begin position="136"/>
        <end position="154"/>
    </location>
</feature>
<dbReference type="EMBL" id="MG859306">
    <property type="protein sequence ID" value="AXM05134.1"/>
    <property type="molecule type" value="mRNA"/>
</dbReference>
<dbReference type="GO" id="GO:0007165">
    <property type="term" value="P:signal transduction"/>
    <property type="evidence" value="ECO:0007669"/>
    <property type="project" value="UniProtKB-KW"/>
</dbReference>
<name>A0A346D3W4_9HYME</name>
<feature type="transmembrane region" description="Helical" evidence="10">
    <location>
        <begin position="46"/>
        <end position="64"/>
    </location>
</feature>
<evidence type="ECO:0000256" key="3">
    <source>
        <dbReference type="ARBA" id="ARBA00022606"/>
    </source>
</evidence>